<protein>
    <submittedName>
        <fullName evidence="3">Uncharacterized protein</fullName>
    </submittedName>
</protein>
<feature type="compositionally biased region" description="Polar residues" evidence="2">
    <location>
        <begin position="363"/>
        <end position="380"/>
    </location>
</feature>
<feature type="coiled-coil region" evidence="1">
    <location>
        <begin position="764"/>
        <end position="943"/>
    </location>
</feature>
<keyword evidence="1" id="KW-0175">Coiled coil</keyword>
<feature type="compositionally biased region" description="Polar residues" evidence="2">
    <location>
        <begin position="1793"/>
        <end position="1803"/>
    </location>
</feature>
<keyword evidence="4" id="KW-1185">Reference proteome</keyword>
<feature type="compositionally biased region" description="Basic and acidic residues" evidence="2">
    <location>
        <begin position="350"/>
        <end position="362"/>
    </location>
</feature>
<dbReference type="PANTHER" id="PTHR23159">
    <property type="entry name" value="CENTROSOMAL PROTEIN 2"/>
    <property type="match status" value="1"/>
</dbReference>
<evidence type="ECO:0000313" key="3">
    <source>
        <dbReference type="EMBL" id="KAG5473573.1"/>
    </source>
</evidence>
<feature type="region of interest" description="Disordered" evidence="2">
    <location>
        <begin position="1250"/>
        <end position="1270"/>
    </location>
</feature>
<dbReference type="RefSeq" id="XP_067061576.1">
    <property type="nucleotide sequence ID" value="XM_067205639.1"/>
</dbReference>
<reference evidence="4" key="2">
    <citation type="journal article" date="2021" name="Sci. Data">
        <title>Chromosome-scale genome sequencing, assembly and annotation of six genomes from subfamily Leishmaniinae.</title>
        <authorList>
            <person name="Almutairi H."/>
            <person name="Urbaniak M.D."/>
            <person name="Bates M.D."/>
            <person name="Jariyapan N."/>
            <person name="Kwakye-Nuako G."/>
            <person name="Thomaz Soccol V."/>
            <person name="Al-Salem W.S."/>
            <person name="Dillon R.J."/>
            <person name="Bates P.A."/>
            <person name="Gatherer D."/>
        </authorList>
    </citation>
    <scope>NUCLEOTIDE SEQUENCE [LARGE SCALE GENOMIC DNA]</scope>
</reference>
<dbReference type="Proteomes" id="UP000674143">
    <property type="component" value="Unassembled WGS sequence"/>
</dbReference>
<feature type="coiled-coil region" evidence="1">
    <location>
        <begin position="1482"/>
        <end position="1509"/>
    </location>
</feature>
<feature type="coiled-coil region" evidence="1">
    <location>
        <begin position="1730"/>
        <end position="1778"/>
    </location>
</feature>
<dbReference type="EMBL" id="JAFHLR010000029">
    <property type="protein sequence ID" value="KAG5473573.1"/>
    <property type="molecule type" value="Genomic_DNA"/>
</dbReference>
<accession>A0A836KPP2</accession>
<evidence type="ECO:0000256" key="1">
    <source>
        <dbReference type="SAM" id="Coils"/>
    </source>
</evidence>
<evidence type="ECO:0000256" key="2">
    <source>
        <dbReference type="SAM" id="MobiDB-lite"/>
    </source>
</evidence>
<comment type="caution">
    <text evidence="3">The sequence shown here is derived from an EMBL/GenBank/DDBJ whole genome shotgun (WGS) entry which is preliminary data.</text>
</comment>
<dbReference type="KEGG" id="loi:92359573"/>
<proteinExistence type="predicted"/>
<gene>
    <name evidence="3" type="ORF">LSCM4_03643</name>
</gene>
<name>A0A836KPP2_9TRYP</name>
<dbReference type="GeneID" id="92359573"/>
<organism evidence="3 4">
    <name type="scientific">Leishmania orientalis</name>
    <dbReference type="NCBI Taxonomy" id="2249476"/>
    <lineage>
        <taxon>Eukaryota</taxon>
        <taxon>Discoba</taxon>
        <taxon>Euglenozoa</taxon>
        <taxon>Kinetoplastea</taxon>
        <taxon>Metakinetoplastina</taxon>
        <taxon>Trypanosomatida</taxon>
        <taxon>Trypanosomatidae</taxon>
        <taxon>Leishmaniinae</taxon>
        <taxon>Leishmania</taxon>
    </lineage>
</organism>
<reference evidence="4" key="1">
    <citation type="journal article" date="2021" name="Microbiol. Resour. Announc.">
        <title>LGAAP: Leishmaniinae Genome Assembly and Annotation Pipeline.</title>
        <authorList>
            <person name="Almutairi H."/>
            <person name="Urbaniak M.D."/>
            <person name="Bates M.D."/>
            <person name="Jariyapan N."/>
            <person name="Kwakye-Nuako G."/>
            <person name="Thomaz-Soccol V."/>
            <person name="Al-Salem W.S."/>
            <person name="Dillon R.J."/>
            <person name="Bates P.A."/>
            <person name="Gatherer D."/>
        </authorList>
    </citation>
    <scope>NUCLEOTIDE SEQUENCE [LARGE SCALE GENOMIC DNA]</scope>
</reference>
<evidence type="ECO:0000313" key="4">
    <source>
        <dbReference type="Proteomes" id="UP000674143"/>
    </source>
</evidence>
<feature type="region of interest" description="Disordered" evidence="2">
    <location>
        <begin position="1781"/>
        <end position="1804"/>
    </location>
</feature>
<feature type="compositionally biased region" description="Low complexity" evidence="2">
    <location>
        <begin position="383"/>
        <end position="392"/>
    </location>
</feature>
<dbReference type="PANTHER" id="PTHR23159:SF60">
    <property type="entry name" value="SPINDLE ASSEMBLY ABNORMAL PROTEIN 4"/>
    <property type="match status" value="1"/>
</dbReference>
<feature type="coiled-coil region" evidence="1">
    <location>
        <begin position="161"/>
        <end position="202"/>
    </location>
</feature>
<feature type="region of interest" description="Disordered" evidence="2">
    <location>
        <begin position="350"/>
        <end position="392"/>
    </location>
</feature>
<feature type="region of interest" description="Disordered" evidence="2">
    <location>
        <begin position="976"/>
        <end position="1003"/>
    </location>
</feature>
<feature type="coiled-coil region" evidence="1">
    <location>
        <begin position="1864"/>
        <end position="1891"/>
    </location>
</feature>
<sequence>MAVPATERAKQIRTARLLGRSNELLHANRAFSAWVGAIREHRLQTHLKRCSAMLKRHSLRHEYTRCFMRWFAFTQRRASETVRSAIRLRQDVPLRSKADFLALAHRYFAKWRANLRERKQRTVTNVKLLEVLNKERLRSRTLLKWWRFHHMQTSKHHAAEIAEREDSIVELQRELQKAVHETKRLRDQLDAALQQQSKLRNDLEVSRDSLGGSEQHHQTEVNELREAMREAVKLLEGPSSVRLRSLQKWGITSARPRIASDALTPPNSARQSKDTAEVLLAAVNGALVSLASAAKVPVPPASLEECISDLHERLRKEAKEAAAIRAQRDELASAAQTTRAALAVASSLRRVDAPADSDRESSCEPSSTISLVGATPNASGLPSARRTTGSGRRSAAAVVACDHSSSATSMVGGATPPRMSLPATPTEMTYIDLQKLPRLLIQDAKAVVSAMQAAHQDVKRSADEVEDLQDAALRAINALGGRGATNIEFMAKSQESVEARASRSGNIADSLRNLCEDMIVVLVLTSLWSGKCASERVSEALERLWHRTQDLEANRAKYLQQLEHYAAVVHTSVAILRSPSPTQSSAMSRRARHVLARRQPTALSDYTVAAPEQVDVARRSAEELAAKGDGRPTELIELCLQAQQRAAAEQPTVPAKELRELLKSAREMIVVTVGKTRSEELGAGFSVPAAHTSRPSGFVVAPEASYSVAGGSEMPRSDSVDSPAAEVAAALKTAVVVATAALSRSDGVVENSLVDGLARSWAQASELQEQLADAAARNKANERALQKRLVDFDKGRNAVERGLQRQLQALEHKAEQSALQCRKLEAELNALKEDNKAKDVALQGQTVARENVRREHAEAMRRLCEEVESLRRQLAAVKSENLASSDTIEGLRRQLKDLQRRRADCDAVAAELEATRRTAQDAMETAAAAQQELRARLSAAEKANLKSNAISVFLRDVLRDCSTRLRQLACSVGDLGTSEQSPRASLALKPAHSTPPPMLGRGSDPSEYVEYVLRLGGNDSMGRRLVQEHLRESVGVHGLQALSPGGGVASLPGADSATTSGSGGVGFHRADPSTCEVVAELHDSLALLFDRTAQMNKSAAEQRTRAVELAKVKDQATVDVLAALVELKPWSSVAAAAAHKEQHLASSSSANSAGSSPSGIALLRSCAEVARALEEMRKVAVVTRPLIEARSTASSPRRASARGALDMLGAEAAATERLLSLVADVQDMAGCLQHLSESVQHGIQALGGSADEEELSAANGTVHPGTASSPMSVAATEAGAAKRHTRTGARPRCVDSHMLAARLEAICKETGTSVQEVKQLLGTEDGLNGGPSAASMQGGGKPVKLSDVLPFIRAKMQELQEVKAESERMLSGLNRAFSDDDDSIATQRSLKPKQKPLPAFEHPPEAGLRLMQQETKRRKRKASRRPGDFASVLQNTKATVQGRIGDLRSLRLACRSMLQVLEGRLVKGDETEQPPAYGEALVAMLVTQIEDLKQALPETEEALAGYRSSLLNVTIGRRLHLLSDAVLSLKLERDSLKEDLARRGRQGNMLLNELDQEAKALRAELARRRKEQERFTSDIASASGEIDAHKRYSAELAAKLASLQHERNVLCDALVLTLRCLPGTSHRCASRAEMQRHLLAALKKEQGKLLKGYVEAALRSAGAHEQCLKDILHGSLDELRSSLAALRAQVTNCWDLHGRSMVHAAAQQFVETTDVLVLENNMLRPRAIEREQLKRDKKVLEAALADAKEAHADILARLERAEDENTQLRRAVRDAQMTRALTNAEDDDEGENQRSGQLPSTHSVDWERRMIDGATELTMNAVDSMSGASMSAVFGSIVEETLRIYSGVQHSLRSVEAAYETARGKDEREAQMEAEERLQELRELSESAEYLRTRLPVLYRLPYQCGGRGQEPLDR</sequence>